<reference evidence="2" key="1">
    <citation type="submission" date="2018-10" db="EMBL/GenBank/DDBJ databases">
        <title>Hidden diversity of soil giant viruses.</title>
        <authorList>
            <person name="Schulz F."/>
            <person name="Alteio L."/>
            <person name="Goudeau D."/>
            <person name="Ryan E.M."/>
            <person name="Malmstrom R.R."/>
            <person name="Blanchard J."/>
            <person name="Woyke T."/>
        </authorList>
    </citation>
    <scope>NUCLEOTIDE SEQUENCE</scope>
    <source>
        <strain evidence="2">BAV1</strain>
    </source>
</reference>
<keyword evidence="1" id="KW-1133">Transmembrane helix</keyword>
<proteinExistence type="predicted"/>
<accession>A0A3G4ZV76</accession>
<protein>
    <submittedName>
        <fullName evidence="2">Uncharacterized protein</fullName>
    </submittedName>
</protein>
<gene>
    <name evidence="2" type="ORF">Barrevirus37_8</name>
</gene>
<evidence type="ECO:0000256" key="1">
    <source>
        <dbReference type="SAM" id="Phobius"/>
    </source>
</evidence>
<keyword evidence="1" id="KW-0812">Transmembrane</keyword>
<evidence type="ECO:0000313" key="2">
    <source>
        <dbReference type="EMBL" id="AYV77339.1"/>
    </source>
</evidence>
<dbReference type="EMBL" id="MK072034">
    <property type="protein sequence ID" value="AYV77339.1"/>
    <property type="molecule type" value="Genomic_DNA"/>
</dbReference>
<keyword evidence="1" id="KW-0472">Membrane</keyword>
<feature type="transmembrane region" description="Helical" evidence="1">
    <location>
        <begin position="12"/>
        <end position="32"/>
    </location>
</feature>
<name>A0A3G4ZV76_9VIRU</name>
<sequence>MRMYNLVSSDRFDPVLLLTTFALASSVIPLLAPPFIIL</sequence>
<organism evidence="2">
    <name type="scientific">Barrevirus sp</name>
    <dbReference type="NCBI Taxonomy" id="2487763"/>
    <lineage>
        <taxon>Viruses</taxon>
        <taxon>Varidnaviria</taxon>
        <taxon>Bamfordvirae</taxon>
        <taxon>Nucleocytoviricota</taxon>
        <taxon>Megaviricetes</taxon>
        <taxon>Imitervirales</taxon>
        <taxon>Mimiviridae</taxon>
        <taxon>Klosneuvirinae</taxon>
    </lineage>
</organism>